<keyword evidence="2 4" id="KW-0238">DNA-binding</keyword>
<evidence type="ECO:0000256" key="3">
    <source>
        <dbReference type="ARBA" id="ARBA00023163"/>
    </source>
</evidence>
<evidence type="ECO:0000256" key="1">
    <source>
        <dbReference type="ARBA" id="ARBA00023015"/>
    </source>
</evidence>
<dbReference type="GO" id="GO:0000160">
    <property type="term" value="P:phosphorelay signal transduction system"/>
    <property type="evidence" value="ECO:0007669"/>
    <property type="project" value="InterPro"/>
</dbReference>
<dbReference type="Proteomes" id="UP000067523">
    <property type="component" value="Chromosome"/>
</dbReference>
<dbReference type="SMART" id="SM00862">
    <property type="entry name" value="Trans_reg_C"/>
    <property type="match status" value="1"/>
</dbReference>
<dbReference type="GO" id="GO:0006355">
    <property type="term" value="P:regulation of DNA-templated transcription"/>
    <property type="evidence" value="ECO:0007669"/>
    <property type="project" value="InterPro"/>
</dbReference>
<keyword evidence="1" id="KW-0805">Transcription regulation</keyword>
<dbReference type="RefSeq" id="WP_208927167.1">
    <property type="nucleotide sequence ID" value="NZ_CP013655.1"/>
</dbReference>
<feature type="DNA-binding region" description="OmpR/PhoB-type" evidence="4">
    <location>
        <begin position="126"/>
        <end position="228"/>
    </location>
</feature>
<dbReference type="Gene3D" id="1.10.10.10">
    <property type="entry name" value="Winged helix-like DNA-binding domain superfamily/Winged helix DNA-binding domain"/>
    <property type="match status" value="1"/>
</dbReference>
<dbReference type="EMBL" id="CP013655">
    <property type="protein sequence ID" value="ALS37511.1"/>
    <property type="molecule type" value="Genomic_DNA"/>
</dbReference>
<evidence type="ECO:0000256" key="2">
    <source>
        <dbReference type="ARBA" id="ARBA00023125"/>
    </source>
</evidence>
<gene>
    <name evidence="6" type="ORF">ATZ35_10205</name>
</gene>
<reference evidence="7" key="1">
    <citation type="submission" date="2015-12" db="EMBL/GenBank/DDBJ databases">
        <authorList>
            <person name="Lauer A."/>
            <person name="Humrighouse B."/>
            <person name="Loparev V."/>
            <person name="Shewmaker P.L."/>
            <person name="Whitney A.M."/>
            <person name="McLaughlin R.W."/>
        </authorList>
    </citation>
    <scope>NUCLEOTIDE SEQUENCE [LARGE SCALE GENOMIC DNA]</scope>
    <source>
        <strain evidence="7">LMG 26678</strain>
    </source>
</reference>
<accession>A0A0U2X9H6</accession>
<feature type="domain" description="OmpR/PhoB-type" evidence="5">
    <location>
        <begin position="126"/>
        <end position="228"/>
    </location>
</feature>
<dbReference type="Pfam" id="PF00486">
    <property type="entry name" value="Trans_reg_C"/>
    <property type="match status" value="1"/>
</dbReference>
<sequence length="229" mass="26590">MTYKSIAITDGEESRLKDILSSFDLLDLSFTTETNIDFSHIDADLIIIEEIKTISSINILNLLFELRKNFSGLIWLLSTKYEEKNEILYYKMGVDGISYSDRSSELIQLQLTSTLKRNCKKRTYISNINTNGVPSLKLNSINMSVHKEDGEEISLTRSEYNVLNLLMENLNNTVTYEEMLSVIWNDDKRSNKYKISNLIFHLRSKVENDLKKPKYIKTVRSKGYMLKKS</sequence>
<evidence type="ECO:0000313" key="6">
    <source>
        <dbReference type="EMBL" id="ALS37511.1"/>
    </source>
</evidence>
<dbReference type="SUPFAM" id="SSF46894">
    <property type="entry name" value="C-terminal effector domain of the bipartite response regulators"/>
    <property type="match status" value="1"/>
</dbReference>
<proteinExistence type="predicted"/>
<name>A0A0U2X9H6_9ENTE</name>
<dbReference type="GO" id="GO:0003677">
    <property type="term" value="F:DNA binding"/>
    <property type="evidence" value="ECO:0007669"/>
    <property type="project" value="UniProtKB-UniRule"/>
</dbReference>
<dbReference type="STRING" id="118060.ATZ35_10205"/>
<dbReference type="PROSITE" id="PS51755">
    <property type="entry name" value="OMPR_PHOB"/>
    <property type="match status" value="1"/>
</dbReference>
<evidence type="ECO:0000259" key="5">
    <source>
        <dbReference type="PROSITE" id="PS51755"/>
    </source>
</evidence>
<protein>
    <recommendedName>
        <fullName evidence="5">OmpR/PhoB-type domain-containing protein</fullName>
    </recommendedName>
</protein>
<dbReference type="InterPro" id="IPR016032">
    <property type="entry name" value="Sig_transdc_resp-reg_C-effctor"/>
</dbReference>
<keyword evidence="7" id="KW-1185">Reference proteome</keyword>
<evidence type="ECO:0000256" key="4">
    <source>
        <dbReference type="PROSITE-ProRule" id="PRU01091"/>
    </source>
</evidence>
<dbReference type="InterPro" id="IPR001867">
    <property type="entry name" value="OmpR/PhoB-type_DNA-bd"/>
</dbReference>
<keyword evidence="3" id="KW-0804">Transcription</keyword>
<dbReference type="AlphaFoldDB" id="A0A0U2X9H6"/>
<evidence type="ECO:0000313" key="7">
    <source>
        <dbReference type="Proteomes" id="UP000067523"/>
    </source>
</evidence>
<organism evidence="6 7">
    <name type="scientific">Enterococcus rotai</name>
    <dbReference type="NCBI Taxonomy" id="118060"/>
    <lineage>
        <taxon>Bacteria</taxon>
        <taxon>Bacillati</taxon>
        <taxon>Bacillota</taxon>
        <taxon>Bacilli</taxon>
        <taxon>Lactobacillales</taxon>
        <taxon>Enterococcaceae</taxon>
        <taxon>Enterococcus</taxon>
    </lineage>
</organism>
<dbReference type="InterPro" id="IPR036388">
    <property type="entry name" value="WH-like_DNA-bd_sf"/>
</dbReference>
<dbReference type="KEGG" id="erx:ATZ35_10205"/>